<comment type="subcellular location">
    <subcellularLocation>
        <location evidence="1">Cytoplasm</location>
    </subcellularLocation>
</comment>
<keyword evidence="5" id="KW-0653">Protein transport</keyword>
<evidence type="ECO:0000256" key="2">
    <source>
        <dbReference type="ARBA" id="ARBA00022448"/>
    </source>
</evidence>
<evidence type="ECO:0000256" key="5">
    <source>
        <dbReference type="ARBA" id="ARBA00022927"/>
    </source>
</evidence>
<keyword evidence="2" id="KW-0813">Transport</keyword>
<evidence type="ECO:0000256" key="4">
    <source>
        <dbReference type="ARBA" id="ARBA00022737"/>
    </source>
</evidence>
<dbReference type="AlphaFoldDB" id="A0AA38LX51"/>
<dbReference type="GeneID" id="77731627"/>
<dbReference type="GO" id="GO:0006606">
    <property type="term" value="P:protein import into nucleus"/>
    <property type="evidence" value="ECO:0007669"/>
    <property type="project" value="InterPro"/>
</dbReference>
<gene>
    <name evidence="6" type="ORF">MKK02DRAFT_43439</name>
</gene>
<comment type="caution">
    <text evidence="6">The sequence shown here is derived from an EMBL/GenBank/DDBJ whole genome shotgun (WGS) entry which is preliminary data.</text>
</comment>
<accession>A0AA38LX51</accession>
<keyword evidence="3" id="KW-0963">Cytoplasm</keyword>
<protein>
    <submittedName>
        <fullName evidence="6">Armadillo-type protein</fullName>
    </submittedName>
</protein>
<organism evidence="6 7">
    <name type="scientific">Dioszegia hungarica</name>
    <dbReference type="NCBI Taxonomy" id="4972"/>
    <lineage>
        <taxon>Eukaryota</taxon>
        <taxon>Fungi</taxon>
        <taxon>Dikarya</taxon>
        <taxon>Basidiomycota</taxon>
        <taxon>Agaricomycotina</taxon>
        <taxon>Tremellomycetes</taxon>
        <taxon>Tremellales</taxon>
        <taxon>Bulleribasidiaceae</taxon>
        <taxon>Dioszegia</taxon>
    </lineage>
</organism>
<dbReference type="InterPro" id="IPR016024">
    <property type="entry name" value="ARM-type_fold"/>
</dbReference>
<dbReference type="InterPro" id="IPR011989">
    <property type="entry name" value="ARM-like"/>
</dbReference>
<dbReference type="PANTHER" id="PTHR10527">
    <property type="entry name" value="IMPORTIN BETA"/>
    <property type="match status" value="1"/>
</dbReference>
<reference evidence="6" key="1">
    <citation type="journal article" date="2022" name="G3 (Bethesda)">
        <title>High quality genome of the basidiomycete yeast Dioszegia hungarica PDD-24b-2 isolated from cloud water.</title>
        <authorList>
            <person name="Jarrige D."/>
            <person name="Haridas S."/>
            <person name="Bleykasten-Grosshans C."/>
            <person name="Joly M."/>
            <person name="Nadalig T."/>
            <person name="Sancelme M."/>
            <person name="Vuilleumier S."/>
            <person name="Grigoriev I.V."/>
            <person name="Amato P."/>
            <person name="Bringel F."/>
        </authorList>
    </citation>
    <scope>NUCLEOTIDE SEQUENCE</scope>
    <source>
        <strain evidence="6">PDD-24b-2</strain>
    </source>
</reference>
<dbReference type="GO" id="GO:0005737">
    <property type="term" value="C:cytoplasm"/>
    <property type="evidence" value="ECO:0007669"/>
    <property type="project" value="UniProtKB-SubCell"/>
</dbReference>
<keyword evidence="7" id="KW-1185">Reference proteome</keyword>
<evidence type="ECO:0000256" key="1">
    <source>
        <dbReference type="ARBA" id="ARBA00004496"/>
    </source>
</evidence>
<dbReference type="SUPFAM" id="SSF48371">
    <property type="entry name" value="ARM repeat"/>
    <property type="match status" value="1"/>
</dbReference>
<proteinExistence type="predicted"/>
<dbReference type="EMBL" id="JAKWFO010000004">
    <property type="protein sequence ID" value="KAI9637514.1"/>
    <property type="molecule type" value="Genomic_DNA"/>
</dbReference>
<evidence type="ECO:0000256" key="3">
    <source>
        <dbReference type="ARBA" id="ARBA00022490"/>
    </source>
</evidence>
<evidence type="ECO:0000313" key="6">
    <source>
        <dbReference type="EMBL" id="KAI9637514.1"/>
    </source>
</evidence>
<dbReference type="RefSeq" id="XP_052947291.1">
    <property type="nucleotide sequence ID" value="XM_053092422.1"/>
</dbReference>
<dbReference type="Gene3D" id="1.25.10.10">
    <property type="entry name" value="Leucine-rich Repeat Variant"/>
    <property type="match status" value="1"/>
</dbReference>
<dbReference type="Proteomes" id="UP001164286">
    <property type="component" value="Unassembled WGS sequence"/>
</dbReference>
<name>A0AA38LX51_9TREE</name>
<evidence type="ECO:0000313" key="7">
    <source>
        <dbReference type="Proteomes" id="UP001164286"/>
    </source>
</evidence>
<keyword evidence="4" id="KW-0677">Repeat</keyword>
<sequence length="915" mass="101290">MSTEHLMGEFGGVLDALMAPAEAPRQAAETYLRDLTIAQPGDVLLLLAQIGAQGVGGFQLDHRFLCLILLNRLAFRTLPGLYLNSTAGIPSSPFDVIPERTRGRIETVLCAGLKDEMNVRMRKGLGTCCAGWAEESSRRQRPVLPLPPVLIELTARKESFHRFTPYQVMTLFPTLLSDSMTSPLPAAQFAQILLAGLHDGSVDVQIEAFKAVEAVLSRGMTISERKEVGPVLVKEALTILERIPRDLLHLALQPLVDLAWDHTVLLRPSTDHLLRFMPALIAPPKFKDHAWTAYPLPQTAEDGGEEWLEYANPAQEILLAFANAYPSAVRDWDAGRLVQDLVPMFVGRLAAELVWEGEDQSDWLKEEDVEIGEYEASSPQDGIQRLAFSLADPAIFEAMLEQLKLAMSAEPSEWQVTCAGLMCFAAVLVESPSPIRDRLHEIITLIAKCASHPHFRVRYAFLHCIGEICHTARTAVTFGSELIDLCLTNLSDPIERVRAQATTTLTDIISTTPDTGPEPSPFNLRQIVEALCNAYNASQPFVKERILASLSDLETRVVGDVDFVRALAEFYHRILQQSGAPAMRKVVGRAIECSTVPMFVKAQYKHPELGQNLVKLAELLLRHQNDITTDDDPRSRYIIDGWMSFAKAIKSDFAPFLPFAVPHALKLASYNPARFAPRQQASSLTEDTPDVEEELDDWGDIPDLYDKAGAMTALATFGSECGKAMVGWVGEGMGLGVQGLGSPSRGVRSASCALIPSMLYVHKEGSIPIDVESLLVTLLSHTTRQEKDEDTDWDQLANHIKSFTDCIRVISIPLPPPILDAFLALLSRVVGSVAECMEVRRAMAEEEGVEDEEEEEREVWEWNALLTRVEEALEVVLELEKTVEGGMKRLEGMEERWRAVLEGLKRLKAALDARA</sequence>
<dbReference type="InterPro" id="IPR040122">
    <property type="entry name" value="Importin_beta"/>
</dbReference>